<keyword evidence="1" id="KW-0472">Membrane</keyword>
<dbReference type="OrthoDB" id="9809060at2"/>
<proteinExistence type="predicted"/>
<feature type="domain" description="Integrase catalytic" evidence="2">
    <location>
        <begin position="1"/>
        <end position="151"/>
    </location>
</feature>
<reference evidence="3 6" key="2">
    <citation type="submission" date="2019-02" db="EMBL/GenBank/DDBJ databases">
        <title>Complete genome sequence of Desulfobacter hydrogenophilus AcRS1.</title>
        <authorList>
            <person name="Marietou A."/>
            <person name="Lund M.B."/>
            <person name="Marshall I.P.G."/>
            <person name="Schreiber L."/>
            <person name="Jorgensen B."/>
        </authorList>
    </citation>
    <scope>NUCLEOTIDE SEQUENCE [LARGE SCALE GENOMIC DNA]</scope>
    <source>
        <strain evidence="3 6">AcRS1</strain>
    </source>
</reference>
<dbReference type="Proteomes" id="UP000293902">
    <property type="component" value="Chromosome"/>
</dbReference>
<dbReference type="PROSITE" id="PS50994">
    <property type="entry name" value="INTEGRASE"/>
    <property type="match status" value="1"/>
</dbReference>
<evidence type="ECO:0000313" key="3">
    <source>
        <dbReference type="EMBL" id="QBH15653.1"/>
    </source>
</evidence>
<dbReference type="InterPro" id="IPR012337">
    <property type="entry name" value="RNaseH-like_sf"/>
</dbReference>
<reference evidence="4 5" key="1">
    <citation type="submission" date="2018-06" db="EMBL/GenBank/DDBJ databases">
        <title>Complete Genome Sequence of Desulfobacter hydrogenophilus (DSM3380).</title>
        <authorList>
            <person name="Marietou A."/>
            <person name="Schreiber L."/>
            <person name="Marshall I."/>
            <person name="Jorgensen B."/>
        </authorList>
    </citation>
    <scope>NUCLEOTIDE SEQUENCE [LARGE SCALE GENOMIC DNA]</scope>
    <source>
        <strain evidence="4 5">DSM 3380</strain>
    </source>
</reference>
<protein>
    <submittedName>
        <fullName evidence="4">Transposase</fullName>
    </submittedName>
</protein>
<dbReference type="SUPFAM" id="SSF53098">
    <property type="entry name" value="Ribonuclease H-like"/>
    <property type="match status" value="1"/>
</dbReference>
<accession>A0A328F644</accession>
<evidence type="ECO:0000313" key="5">
    <source>
        <dbReference type="Proteomes" id="UP000248798"/>
    </source>
</evidence>
<evidence type="ECO:0000313" key="6">
    <source>
        <dbReference type="Proteomes" id="UP000293902"/>
    </source>
</evidence>
<dbReference type="GO" id="GO:0003676">
    <property type="term" value="F:nucleic acid binding"/>
    <property type="evidence" value="ECO:0007669"/>
    <property type="project" value="InterPro"/>
</dbReference>
<name>A0A328F644_9BACT</name>
<keyword evidence="1" id="KW-1133">Transmembrane helix</keyword>
<keyword evidence="6" id="KW-1185">Reference proteome</keyword>
<dbReference type="GO" id="GO:0015074">
    <property type="term" value="P:DNA integration"/>
    <property type="evidence" value="ECO:0007669"/>
    <property type="project" value="InterPro"/>
</dbReference>
<dbReference type="Pfam" id="PF13683">
    <property type="entry name" value="rve_3"/>
    <property type="match status" value="1"/>
</dbReference>
<dbReference type="Proteomes" id="UP000248798">
    <property type="component" value="Unassembled WGS sequence"/>
</dbReference>
<dbReference type="EMBL" id="QLNI01000103">
    <property type="protein sequence ID" value="RAL99818.1"/>
    <property type="molecule type" value="Genomic_DNA"/>
</dbReference>
<sequence>MDFFTIPTVTLNILFVLVILNHSRRKVVHFSITSNPTAEWTTQQIVEAFPWDTAPKYLMRDRDSIYSVFFRNRVKNMGIKEVISAPRSPWQNPFVERVIGSIRRECADHVIVLNQGHLKNILCAYFQYYHNDRTHLSLGKNTPNGRPVQPRPVGKCKIIDLPRIGGLHHRYEWKKVA</sequence>
<evidence type="ECO:0000256" key="1">
    <source>
        <dbReference type="SAM" id="Phobius"/>
    </source>
</evidence>
<keyword evidence="1" id="KW-0812">Transmembrane</keyword>
<dbReference type="InterPro" id="IPR036397">
    <property type="entry name" value="RNaseH_sf"/>
</dbReference>
<dbReference type="Gene3D" id="3.30.420.10">
    <property type="entry name" value="Ribonuclease H-like superfamily/Ribonuclease H"/>
    <property type="match status" value="1"/>
</dbReference>
<dbReference type="InterPro" id="IPR001584">
    <property type="entry name" value="Integrase_cat-core"/>
</dbReference>
<evidence type="ECO:0000313" key="4">
    <source>
        <dbReference type="EMBL" id="RAL99818.1"/>
    </source>
</evidence>
<evidence type="ECO:0000259" key="2">
    <source>
        <dbReference type="PROSITE" id="PS50994"/>
    </source>
</evidence>
<gene>
    <name evidence="4" type="ORF">DO021_22445</name>
    <name evidence="3" type="ORF">EYB58_19520</name>
</gene>
<feature type="transmembrane region" description="Helical" evidence="1">
    <location>
        <begin position="6"/>
        <end position="23"/>
    </location>
</feature>
<dbReference type="AlphaFoldDB" id="A0A328F644"/>
<organism evidence="4 5">
    <name type="scientific">Desulfobacter hydrogenophilus</name>
    <dbReference type="NCBI Taxonomy" id="2291"/>
    <lineage>
        <taxon>Bacteria</taxon>
        <taxon>Pseudomonadati</taxon>
        <taxon>Thermodesulfobacteriota</taxon>
        <taxon>Desulfobacteria</taxon>
        <taxon>Desulfobacterales</taxon>
        <taxon>Desulfobacteraceae</taxon>
        <taxon>Desulfobacter</taxon>
    </lineage>
</organism>
<dbReference type="EMBL" id="CP036313">
    <property type="protein sequence ID" value="QBH15653.1"/>
    <property type="molecule type" value="Genomic_DNA"/>
</dbReference>